<feature type="transmembrane region" description="Helical" evidence="1">
    <location>
        <begin position="47"/>
        <end position="72"/>
    </location>
</feature>
<reference evidence="3 4" key="1">
    <citation type="submission" date="2017-05" db="EMBL/GenBank/DDBJ databases">
        <title>De novo genome assembly of Deniococcus indicus strain DR1.</title>
        <authorList>
            <person name="Chauhan D."/>
            <person name="Yennamalli R.M."/>
            <person name="Priyadarshini R."/>
        </authorList>
    </citation>
    <scope>NUCLEOTIDE SEQUENCE [LARGE SCALE GENOMIC DNA]</scope>
    <source>
        <strain evidence="3 4">DR1</strain>
    </source>
</reference>
<evidence type="ECO:0000256" key="1">
    <source>
        <dbReference type="PROSITE-ProRule" id="PRU00244"/>
    </source>
</evidence>
<feature type="transmembrane region" description="Helical" evidence="1">
    <location>
        <begin position="112"/>
        <end position="132"/>
    </location>
</feature>
<proteinExistence type="predicted"/>
<keyword evidence="1" id="KW-0812">Transmembrane</keyword>
<evidence type="ECO:0000313" key="3">
    <source>
        <dbReference type="EMBL" id="OWL96406.1"/>
    </source>
</evidence>
<dbReference type="InterPro" id="IPR005330">
    <property type="entry name" value="MHYT_dom"/>
</dbReference>
<name>A0A2D0A7M1_9DEIO</name>
<dbReference type="PROSITE" id="PS50924">
    <property type="entry name" value="MHYT"/>
    <property type="match status" value="1"/>
</dbReference>
<comment type="caution">
    <text evidence="3">The sequence shown here is derived from an EMBL/GenBank/DDBJ whole genome shotgun (WGS) entry which is preliminary data.</text>
</comment>
<organism evidence="3 4">
    <name type="scientific">Deinococcus indicus</name>
    <dbReference type="NCBI Taxonomy" id="223556"/>
    <lineage>
        <taxon>Bacteria</taxon>
        <taxon>Thermotogati</taxon>
        <taxon>Deinococcota</taxon>
        <taxon>Deinococci</taxon>
        <taxon>Deinococcales</taxon>
        <taxon>Deinococcaceae</taxon>
        <taxon>Deinococcus</taxon>
    </lineage>
</organism>
<dbReference type="PANTHER" id="PTHR35152">
    <property type="entry name" value="DOMAIN SIGNALLING PROTEIN, PUTATIVE (AFU_ORTHOLOGUE AFUA_5G11310)-RELATED"/>
    <property type="match status" value="1"/>
</dbReference>
<keyword evidence="1" id="KW-0472">Membrane</keyword>
<feature type="transmembrane region" description="Helical" evidence="1">
    <location>
        <begin position="78"/>
        <end position="100"/>
    </location>
</feature>
<feature type="transmembrane region" description="Helical" evidence="1">
    <location>
        <begin position="188"/>
        <end position="209"/>
    </location>
</feature>
<evidence type="ECO:0000313" key="4">
    <source>
        <dbReference type="Proteomes" id="UP000197208"/>
    </source>
</evidence>
<sequence>MDHGNMLHTEWNTSYIVLSYVIASLASYVSLELAGRAGQSFKSTASRFWLIAQALVLGYGIWAMHFVGMLAYQVDAAASFSVGLTVFSGLIAVAMIYPALRLLHGGPLTPARLGSAAALAGLGIVVMHYTGMAAYQLPGTEAQIVWFPLIASVLIAVGASAVAFYLFRLLSSTWAERQPRLTLAGVKAGAGLVMGGAVIGMHYTGMAALQYRVVDELKVGLASSGVDTSLLALLVGVVSFLLIGLAVTSILMDAGRSSGDLGEMDFTSAAD</sequence>
<gene>
    <name evidence="3" type="ORF">CBQ26_08420</name>
</gene>
<dbReference type="Proteomes" id="UP000197208">
    <property type="component" value="Unassembled WGS sequence"/>
</dbReference>
<accession>A0A2D0A7M1</accession>
<dbReference type="OrthoDB" id="9803190at2"/>
<dbReference type="AlphaFoldDB" id="A0A2D0A7M1"/>
<keyword evidence="4" id="KW-1185">Reference proteome</keyword>
<evidence type="ECO:0000259" key="2">
    <source>
        <dbReference type="PROSITE" id="PS50924"/>
    </source>
</evidence>
<dbReference type="PANTHER" id="PTHR35152:SF1">
    <property type="entry name" value="DOMAIN SIGNALLING PROTEIN, PUTATIVE (AFU_ORTHOLOGUE AFUA_5G11310)-RELATED"/>
    <property type="match status" value="1"/>
</dbReference>
<feature type="domain" description="MHYT" evidence="2">
    <location>
        <begin position="11"/>
        <end position="212"/>
    </location>
</feature>
<keyword evidence="1" id="KW-1133">Transmembrane helix</keyword>
<feature type="transmembrane region" description="Helical" evidence="1">
    <location>
        <begin position="144"/>
        <end position="167"/>
    </location>
</feature>
<dbReference type="EMBL" id="NHMK01000011">
    <property type="protein sequence ID" value="OWL96406.1"/>
    <property type="molecule type" value="Genomic_DNA"/>
</dbReference>
<protein>
    <recommendedName>
        <fullName evidence="2">MHYT domain-containing protein</fullName>
    </recommendedName>
</protein>
<dbReference type="Pfam" id="PF03707">
    <property type="entry name" value="MHYT"/>
    <property type="match status" value="2"/>
</dbReference>
<feature type="transmembrane region" description="Helical" evidence="1">
    <location>
        <begin position="15"/>
        <end position="35"/>
    </location>
</feature>
<dbReference type="GO" id="GO:0016020">
    <property type="term" value="C:membrane"/>
    <property type="evidence" value="ECO:0007669"/>
    <property type="project" value="UniProtKB-UniRule"/>
</dbReference>
<feature type="transmembrane region" description="Helical" evidence="1">
    <location>
        <begin position="229"/>
        <end position="251"/>
    </location>
</feature>